<organism evidence="2 3">
    <name type="scientific">Marinobacter subterrani</name>
    <dbReference type="NCBI Taxonomy" id="1658765"/>
    <lineage>
        <taxon>Bacteria</taxon>
        <taxon>Pseudomonadati</taxon>
        <taxon>Pseudomonadota</taxon>
        <taxon>Gammaproteobacteria</taxon>
        <taxon>Pseudomonadales</taxon>
        <taxon>Marinobacteraceae</taxon>
        <taxon>Marinobacter</taxon>
    </lineage>
</organism>
<feature type="chain" id="PRO_5005289387" evidence="1">
    <location>
        <begin position="23"/>
        <end position="440"/>
    </location>
</feature>
<evidence type="ECO:0000256" key="1">
    <source>
        <dbReference type="SAM" id="SignalP"/>
    </source>
</evidence>
<proteinExistence type="predicted"/>
<keyword evidence="3" id="KW-1185">Reference proteome</keyword>
<evidence type="ECO:0000313" key="3">
    <source>
        <dbReference type="Proteomes" id="UP000036102"/>
    </source>
</evidence>
<reference evidence="2 3" key="1">
    <citation type="submission" date="2015-06" db="EMBL/GenBank/DDBJ databases">
        <title>Marinobacter subterrani, a genetically tractable neutrophilic iron-oxidizing strain isolated from the Soudan Iron Mine.</title>
        <authorList>
            <person name="Bonis B.M."/>
            <person name="Gralnick J.A."/>
        </authorList>
    </citation>
    <scope>NUCLEOTIDE SEQUENCE [LARGE SCALE GENOMIC DNA]</scope>
    <source>
        <strain evidence="2 3">JG233</strain>
    </source>
</reference>
<dbReference type="SUPFAM" id="SSF48452">
    <property type="entry name" value="TPR-like"/>
    <property type="match status" value="1"/>
</dbReference>
<gene>
    <name evidence="2" type="ORF">Msub_20665</name>
</gene>
<comment type="caution">
    <text evidence="2">The sequence shown here is derived from an EMBL/GenBank/DDBJ whole genome shotgun (WGS) entry which is preliminary data.</text>
</comment>
<keyword evidence="1" id="KW-0732">Signal</keyword>
<dbReference type="RefSeq" id="WP_048497711.1">
    <property type="nucleotide sequence ID" value="NZ_LFBU01000002.1"/>
</dbReference>
<dbReference type="OrthoDB" id="6348659at2"/>
<dbReference type="PATRIC" id="fig|1658765.3.peg.3937"/>
<dbReference type="Gene3D" id="1.25.40.10">
    <property type="entry name" value="Tetratricopeptide repeat domain"/>
    <property type="match status" value="1"/>
</dbReference>
<dbReference type="AlphaFoldDB" id="A0A0J7J663"/>
<evidence type="ECO:0000313" key="2">
    <source>
        <dbReference type="EMBL" id="KMQ73464.1"/>
    </source>
</evidence>
<dbReference type="InterPro" id="IPR011990">
    <property type="entry name" value="TPR-like_helical_dom_sf"/>
</dbReference>
<protein>
    <submittedName>
        <fullName evidence="2">Tetratricopeptide repeat</fullName>
    </submittedName>
</protein>
<feature type="signal peptide" evidence="1">
    <location>
        <begin position="1"/>
        <end position="22"/>
    </location>
</feature>
<sequence>MLAHWLALSLSVLLVAPLGLQAAETDAGMEQLQDGIQSFESGNLQAARAHFENAIAAGLTSPSLFYNLGVTCYQLGDYAAAETAFRALLDGSSGFLARYNLGLVALERGDSRAARGWFEQSAADGSPDKIRALALAQLRKLGEAGQQSGRRTERRAYLALSGGYDSNIAGLPEASASSEGGIFLDALAAGTLEHPAGARSRFALEVAAYARKYPSEGNYDTRVLQGRAGWTETLVDGERGAVVSVVQSWFDSRSLERRYGVEGFYRWNRCPLVGSPEQCGVSLAAGTVNGGPDYGAYDGQWYRARLHALRYYRSWRFDGEYTLDINNRRDLRTAEEFISVSPYRHTLEVAARYRWRPDIVVGALGSVRHSRYQSPHVVLASAGESGRREDSRVEIGLLAEQSLNARWLVRGEWRVRDNSSSLAQYGYTRQTVMVTLEGAF</sequence>
<accession>A0A0J7J663</accession>
<dbReference type="Pfam" id="PF13432">
    <property type="entry name" value="TPR_16"/>
    <property type="match status" value="1"/>
</dbReference>
<dbReference type="EMBL" id="LFBU01000002">
    <property type="protein sequence ID" value="KMQ73464.1"/>
    <property type="molecule type" value="Genomic_DNA"/>
</dbReference>
<dbReference type="Proteomes" id="UP000036102">
    <property type="component" value="Unassembled WGS sequence"/>
</dbReference>
<name>A0A0J7J663_9GAMM</name>
<dbReference type="STRING" id="1658765.Msub_20665"/>